<evidence type="ECO:0000259" key="6">
    <source>
        <dbReference type="Pfam" id="PF16912"/>
    </source>
</evidence>
<dbReference type="Proteomes" id="UP000305792">
    <property type="component" value="Unassembled WGS sequence"/>
</dbReference>
<sequence length="485" mass="52252">MRALTVEAGRQGSLALEEIEEPVPGEGDLLVDAIALGVCGTDRDLTEGEYGWAPSGSKRLVIGHESLGRVRTAPEGSGFAPGDLVVGVVRRPDPVPCGACARGLFDNCRNGDYTERGIKEIDGFGSEAWTIEADYAVKLDPALSEVGVLMEPMSVLAKAWEQIDRVGGRSWFEPKTVLVLGAGPIGLLAALVGAQRGLEVHVLDRTDEGPKPELVRALGATYHTDGLAAAIEKGEPDIVIEATGAPALVFDAMAATGAYGVTCLTGVTPTGRKVEVDAGGLNRELVLENDVVVGSVNANLTHFTKAAEILAASDRDWLQGLITRRIPLEDYEQAFGHTGPEDVKIVIDFASLDLRLLKRGCAPACGRGRVRGMSTTTLWRPCGPAELALVRESGWTAWPPRLPEQPIFYPVLNEDYAIRIARDWNAPRAGVGYVTRFDVDRAFAERYPVQRVGGDTILELWVPAEELDEFNRHIVGRIEAVGEYR</sequence>
<dbReference type="Gene3D" id="3.90.180.10">
    <property type="entry name" value="Medium-chain alcohol dehydrogenases, catalytic domain"/>
    <property type="match status" value="1"/>
</dbReference>
<protein>
    <submittedName>
        <fullName evidence="7">Theronine dehydrogenase</fullName>
    </submittedName>
</protein>
<dbReference type="SUPFAM" id="SSF50129">
    <property type="entry name" value="GroES-like"/>
    <property type="match status" value="1"/>
</dbReference>
<name>A0A4S8P3C3_9ACTN</name>
<feature type="domain" description="Glucose dehydrogenase C-terminal" evidence="6">
    <location>
        <begin position="145"/>
        <end position="349"/>
    </location>
</feature>
<dbReference type="Pfam" id="PF16912">
    <property type="entry name" value="Glu_dehyd_C"/>
    <property type="match status" value="1"/>
</dbReference>
<evidence type="ECO:0000259" key="5">
    <source>
        <dbReference type="Pfam" id="PF08240"/>
    </source>
</evidence>
<feature type="domain" description="Alcohol dehydrogenase-like N-terminal" evidence="5">
    <location>
        <begin position="25"/>
        <end position="139"/>
    </location>
</feature>
<accession>A0A4S8P3C3</accession>
<dbReference type="PANTHER" id="PTHR43189:SF2">
    <property type="entry name" value="GLUCOSE 1-DEHYDROGENASE"/>
    <property type="match status" value="1"/>
</dbReference>
<proteinExistence type="predicted"/>
<dbReference type="InterPro" id="IPR031640">
    <property type="entry name" value="Glu_dehyd_C"/>
</dbReference>
<dbReference type="InterPro" id="IPR013154">
    <property type="entry name" value="ADH-like_N"/>
</dbReference>
<dbReference type="EMBL" id="STGX01000018">
    <property type="protein sequence ID" value="THV24530.1"/>
    <property type="molecule type" value="Genomic_DNA"/>
</dbReference>
<organism evidence="7 8">
    <name type="scientific">Glycomyces paridis</name>
    <dbReference type="NCBI Taxonomy" id="2126555"/>
    <lineage>
        <taxon>Bacteria</taxon>
        <taxon>Bacillati</taxon>
        <taxon>Actinomycetota</taxon>
        <taxon>Actinomycetes</taxon>
        <taxon>Glycomycetales</taxon>
        <taxon>Glycomycetaceae</taxon>
        <taxon>Glycomyces</taxon>
    </lineage>
</organism>
<evidence type="ECO:0000256" key="2">
    <source>
        <dbReference type="ARBA" id="ARBA00022723"/>
    </source>
</evidence>
<dbReference type="AlphaFoldDB" id="A0A4S8P3C3"/>
<keyword evidence="2" id="KW-0479">Metal-binding</keyword>
<reference evidence="7 8" key="1">
    <citation type="journal article" date="2018" name="Int. J. Syst. Evol. Microbiol.">
        <title>Glycomyces paridis sp. nov., isolated from the medicinal plant Paris polyphylla.</title>
        <authorList>
            <person name="Fang X.M."/>
            <person name="Bai J.L."/>
            <person name="Su J."/>
            <person name="Zhao L.L."/>
            <person name="Liu H.Y."/>
            <person name="Ma B.P."/>
            <person name="Zhang Y.Q."/>
            <person name="Yu L.Y."/>
        </authorList>
    </citation>
    <scope>NUCLEOTIDE SEQUENCE [LARGE SCALE GENOMIC DNA]</scope>
    <source>
        <strain evidence="7 8">CPCC 204357</strain>
    </source>
</reference>
<keyword evidence="3" id="KW-0862">Zinc</keyword>
<dbReference type="CDD" id="cd08230">
    <property type="entry name" value="glucose_DH"/>
    <property type="match status" value="1"/>
</dbReference>
<evidence type="ECO:0000313" key="8">
    <source>
        <dbReference type="Proteomes" id="UP000305792"/>
    </source>
</evidence>
<gene>
    <name evidence="7" type="ORF">E9998_21195</name>
</gene>
<dbReference type="InterPro" id="IPR036291">
    <property type="entry name" value="NAD(P)-bd_dom_sf"/>
</dbReference>
<dbReference type="OrthoDB" id="3987021at2"/>
<dbReference type="GO" id="GO:0046872">
    <property type="term" value="F:metal ion binding"/>
    <property type="evidence" value="ECO:0007669"/>
    <property type="project" value="UniProtKB-KW"/>
</dbReference>
<evidence type="ECO:0000313" key="7">
    <source>
        <dbReference type="EMBL" id="THV24530.1"/>
    </source>
</evidence>
<evidence type="ECO:0000256" key="1">
    <source>
        <dbReference type="ARBA" id="ARBA00001947"/>
    </source>
</evidence>
<comment type="cofactor">
    <cofactor evidence="1">
        <name>Zn(2+)</name>
        <dbReference type="ChEBI" id="CHEBI:29105"/>
    </cofactor>
</comment>
<dbReference type="InterPro" id="IPR011032">
    <property type="entry name" value="GroES-like_sf"/>
</dbReference>
<dbReference type="GO" id="GO:0016491">
    <property type="term" value="F:oxidoreductase activity"/>
    <property type="evidence" value="ECO:0007669"/>
    <property type="project" value="UniProtKB-KW"/>
</dbReference>
<dbReference type="SUPFAM" id="SSF51735">
    <property type="entry name" value="NAD(P)-binding Rossmann-fold domains"/>
    <property type="match status" value="1"/>
</dbReference>
<dbReference type="Pfam" id="PF08240">
    <property type="entry name" value="ADH_N"/>
    <property type="match status" value="1"/>
</dbReference>
<keyword evidence="4" id="KW-0560">Oxidoreductase</keyword>
<evidence type="ECO:0000256" key="3">
    <source>
        <dbReference type="ARBA" id="ARBA00022833"/>
    </source>
</evidence>
<dbReference type="Gene3D" id="3.40.50.720">
    <property type="entry name" value="NAD(P)-binding Rossmann-like Domain"/>
    <property type="match status" value="1"/>
</dbReference>
<keyword evidence="8" id="KW-1185">Reference proteome</keyword>
<comment type="caution">
    <text evidence="7">The sequence shown here is derived from an EMBL/GenBank/DDBJ whole genome shotgun (WGS) entry which is preliminary data.</text>
</comment>
<evidence type="ECO:0000256" key="4">
    <source>
        <dbReference type="ARBA" id="ARBA00023002"/>
    </source>
</evidence>
<dbReference type="PANTHER" id="PTHR43189">
    <property type="entry name" value="ZINC-TYPE ALCOHOL DEHYDROGENASE-LIKE PROTEIN C1198.01-RELATED"/>
    <property type="match status" value="1"/>
</dbReference>